<reference evidence="4" key="1">
    <citation type="submission" date="2016-02" db="EMBL/GenBank/DDBJ databases">
        <title>Draft genome sequence of Microdochium bolleyi, a fungal endophyte of beachgrass.</title>
        <authorList>
            <consortium name="DOE Joint Genome Institute"/>
            <person name="David A.S."/>
            <person name="May G."/>
            <person name="Haridas S."/>
            <person name="Lim J."/>
            <person name="Wang M."/>
            <person name="Labutti K."/>
            <person name="Lipzen A."/>
            <person name="Barry K."/>
            <person name="Grigoriev I.V."/>
        </authorList>
    </citation>
    <scope>NUCLEOTIDE SEQUENCE [LARGE SCALE GENOMIC DNA]</scope>
    <source>
        <strain evidence="4">J235TASD1</strain>
    </source>
</reference>
<feature type="transmembrane region" description="Helical" evidence="1">
    <location>
        <begin position="161"/>
        <end position="181"/>
    </location>
</feature>
<evidence type="ECO:0000313" key="4">
    <source>
        <dbReference type="Proteomes" id="UP000070501"/>
    </source>
</evidence>
<evidence type="ECO:0000256" key="1">
    <source>
        <dbReference type="SAM" id="Phobius"/>
    </source>
</evidence>
<feature type="chain" id="PRO_5007293438" evidence="2">
    <location>
        <begin position="19"/>
        <end position="225"/>
    </location>
</feature>
<dbReference type="InParanoid" id="A0A136J2B8"/>
<sequence length="225" mass="24148">MKLINISIMALGAAGSLGQVAPPISATPTTIATLAASQPSSSVLKASPSPRITSPKLADQTATITYTTSASTSALPAPSNIANVNTINDPAVGEHDGPRRAIIAGVSMFLGYLLICGIAALLVKAERLRIERAFAELDPLSSGLGTFIADSRDKRDTKHRVAEWAVLALLAAVPFLGWFVLYRYMRTSREMREEIEERLRRRASLGWSGGSSMTDSGSPYRYSYF</sequence>
<dbReference type="EMBL" id="KQ964250">
    <property type="protein sequence ID" value="KXJ91233.1"/>
    <property type="molecule type" value="Genomic_DNA"/>
</dbReference>
<feature type="transmembrane region" description="Helical" evidence="1">
    <location>
        <begin position="101"/>
        <end position="123"/>
    </location>
</feature>
<protein>
    <submittedName>
        <fullName evidence="3">Uncharacterized protein</fullName>
    </submittedName>
</protein>
<accession>A0A136J2B8</accession>
<keyword evidence="4" id="KW-1185">Reference proteome</keyword>
<keyword evidence="1" id="KW-0812">Transmembrane</keyword>
<dbReference type="Proteomes" id="UP000070501">
    <property type="component" value="Unassembled WGS sequence"/>
</dbReference>
<gene>
    <name evidence="3" type="ORF">Micbo1qcDRAFT_204504</name>
</gene>
<feature type="signal peptide" evidence="2">
    <location>
        <begin position="1"/>
        <end position="18"/>
    </location>
</feature>
<evidence type="ECO:0000313" key="3">
    <source>
        <dbReference type="EMBL" id="KXJ91233.1"/>
    </source>
</evidence>
<dbReference type="AlphaFoldDB" id="A0A136J2B8"/>
<name>A0A136J2B8_9PEZI</name>
<organism evidence="3 4">
    <name type="scientific">Microdochium bolleyi</name>
    <dbReference type="NCBI Taxonomy" id="196109"/>
    <lineage>
        <taxon>Eukaryota</taxon>
        <taxon>Fungi</taxon>
        <taxon>Dikarya</taxon>
        <taxon>Ascomycota</taxon>
        <taxon>Pezizomycotina</taxon>
        <taxon>Sordariomycetes</taxon>
        <taxon>Xylariomycetidae</taxon>
        <taxon>Xylariales</taxon>
        <taxon>Microdochiaceae</taxon>
        <taxon>Microdochium</taxon>
    </lineage>
</organism>
<proteinExistence type="predicted"/>
<evidence type="ECO:0000256" key="2">
    <source>
        <dbReference type="SAM" id="SignalP"/>
    </source>
</evidence>
<keyword evidence="2" id="KW-0732">Signal</keyword>
<keyword evidence="1" id="KW-1133">Transmembrane helix</keyword>
<keyword evidence="1" id="KW-0472">Membrane</keyword>